<comment type="function">
    <text evidence="5">GTPase that associates with pre-60S ribosomal subunits in the nucleolus and is required for their nuclear export and maturation. May promote cell proliferation possibly by increasing p53/TP53 protein levels, and consequently those of its downstream product CDKN1A/p21, and decreasing RPL23A protein levels.</text>
</comment>
<dbReference type="AlphaFoldDB" id="A0A177AW33"/>
<keyword evidence="4 7" id="KW-0539">Nucleus</keyword>
<dbReference type="SUPFAM" id="SSF52540">
    <property type="entry name" value="P-loop containing nucleoside triphosphate hydrolases"/>
    <property type="match status" value="1"/>
</dbReference>
<feature type="non-terminal residue" evidence="10">
    <location>
        <position position="591"/>
    </location>
</feature>
<dbReference type="Pfam" id="PF01926">
    <property type="entry name" value="MMR_HSR1"/>
    <property type="match status" value="1"/>
</dbReference>
<dbReference type="PANTHER" id="PTHR11089:SF9">
    <property type="entry name" value="NUCLEOLAR GTP-BINDING PROTEIN 2"/>
    <property type="match status" value="1"/>
</dbReference>
<dbReference type="Proteomes" id="UP000078046">
    <property type="component" value="Unassembled WGS sequence"/>
</dbReference>
<dbReference type="FunFam" id="3.40.50.300:FF:000559">
    <property type="entry name" value="Nuclear/nucleolar GTPase 2"/>
    <property type="match status" value="1"/>
</dbReference>
<evidence type="ECO:0000256" key="1">
    <source>
        <dbReference type="ARBA" id="ARBA00004604"/>
    </source>
</evidence>
<evidence type="ECO:0000256" key="6">
    <source>
        <dbReference type="ARBA" id="ARBA00065814"/>
    </source>
</evidence>
<dbReference type="CDD" id="cd00882">
    <property type="entry name" value="Ras_like_GTPase"/>
    <property type="match status" value="1"/>
</dbReference>
<dbReference type="OrthoDB" id="444945at2759"/>
<evidence type="ECO:0000313" key="10">
    <source>
        <dbReference type="EMBL" id="OAF66227.1"/>
    </source>
</evidence>
<keyword evidence="11" id="KW-1185">Reference proteome</keyword>
<dbReference type="Pfam" id="PF08153">
    <property type="entry name" value="NGP1NT"/>
    <property type="match status" value="1"/>
</dbReference>
<dbReference type="InterPro" id="IPR023179">
    <property type="entry name" value="GTP-bd_ortho_bundle_sf"/>
</dbReference>
<dbReference type="InterPro" id="IPR024929">
    <property type="entry name" value="GNL2_CP_dom"/>
</dbReference>
<proteinExistence type="inferred from homology"/>
<dbReference type="Gene3D" id="1.10.1580.10">
    <property type="match status" value="1"/>
</dbReference>
<dbReference type="PROSITE" id="PS51721">
    <property type="entry name" value="G_CP"/>
    <property type="match status" value="1"/>
</dbReference>
<dbReference type="InterPro" id="IPR012971">
    <property type="entry name" value="NOG2_N_dom"/>
</dbReference>
<comment type="caution">
    <text evidence="10">The sequence shown here is derived from an EMBL/GenBank/DDBJ whole genome shotgun (WGS) entry which is preliminary data.</text>
</comment>
<dbReference type="CDD" id="cd01858">
    <property type="entry name" value="NGP_1"/>
    <property type="match status" value="1"/>
</dbReference>
<dbReference type="PRINTS" id="PR00326">
    <property type="entry name" value="GTP1OBG"/>
</dbReference>
<accession>A0A177AW33</accession>
<dbReference type="InterPro" id="IPR006073">
    <property type="entry name" value="GTP-bd"/>
</dbReference>
<evidence type="ECO:0000256" key="5">
    <source>
        <dbReference type="ARBA" id="ARBA00054763"/>
    </source>
</evidence>
<dbReference type="GO" id="GO:0005525">
    <property type="term" value="F:GTP binding"/>
    <property type="evidence" value="ECO:0007669"/>
    <property type="project" value="UniProtKB-KW"/>
</dbReference>
<evidence type="ECO:0000256" key="3">
    <source>
        <dbReference type="ARBA" id="ARBA00023134"/>
    </source>
</evidence>
<evidence type="ECO:0000259" key="9">
    <source>
        <dbReference type="PROSITE" id="PS51721"/>
    </source>
</evidence>
<feature type="compositionally biased region" description="Basic and acidic residues" evidence="8">
    <location>
        <begin position="21"/>
        <end position="35"/>
    </location>
</feature>
<comment type="subunit">
    <text evidence="6">Interacts with LYAR and RPL23A. Interacts with the nuclear importin-beta receptor and, at a lower extent, with importin-alpha.</text>
</comment>
<dbReference type="Gene3D" id="3.40.50.300">
    <property type="entry name" value="P-loop containing nucleotide triphosphate hydrolases"/>
    <property type="match status" value="1"/>
</dbReference>
<keyword evidence="3 7" id="KW-0342">GTP-binding</keyword>
<evidence type="ECO:0000256" key="7">
    <source>
        <dbReference type="RuleBase" id="RU364023"/>
    </source>
</evidence>
<evidence type="ECO:0000256" key="8">
    <source>
        <dbReference type="SAM" id="MobiDB-lite"/>
    </source>
</evidence>
<dbReference type="InterPro" id="IPR030378">
    <property type="entry name" value="G_CP_dom"/>
</dbReference>
<dbReference type="GO" id="GO:0005730">
    <property type="term" value="C:nucleolus"/>
    <property type="evidence" value="ECO:0007669"/>
    <property type="project" value="UniProtKB-SubCell"/>
</dbReference>
<gene>
    <name evidence="10" type="ORF">A3Q56_06030</name>
</gene>
<evidence type="ECO:0000256" key="2">
    <source>
        <dbReference type="ARBA" id="ARBA00022741"/>
    </source>
</evidence>
<name>A0A177AW33_9BILA</name>
<dbReference type="InterPro" id="IPR027417">
    <property type="entry name" value="P-loop_NTPase"/>
</dbReference>
<keyword evidence="2 7" id="KW-0547">Nucleotide-binding</keyword>
<feature type="domain" description="CP-type G" evidence="9">
    <location>
        <begin position="211"/>
        <end position="372"/>
    </location>
</feature>
<feature type="region of interest" description="Disordered" evidence="8">
    <location>
        <begin position="1"/>
        <end position="35"/>
    </location>
</feature>
<dbReference type="PANTHER" id="PTHR11089">
    <property type="entry name" value="GTP-BINDING PROTEIN-RELATED"/>
    <property type="match status" value="1"/>
</dbReference>
<evidence type="ECO:0000256" key="4">
    <source>
        <dbReference type="ARBA" id="ARBA00023242"/>
    </source>
</evidence>
<reference evidence="10 11" key="1">
    <citation type="submission" date="2016-04" db="EMBL/GenBank/DDBJ databases">
        <title>The genome of Intoshia linei affirms orthonectids as highly simplified spiralians.</title>
        <authorList>
            <person name="Mikhailov K.V."/>
            <person name="Slusarev G.S."/>
            <person name="Nikitin M.A."/>
            <person name="Logacheva M.D."/>
            <person name="Penin A."/>
            <person name="Aleoshin V."/>
            <person name="Panchin Y.V."/>
        </authorList>
    </citation>
    <scope>NUCLEOTIDE SEQUENCE [LARGE SCALE GENOMIC DNA]</scope>
    <source>
        <strain evidence="10">Intl2013</strain>
        <tissue evidence="10">Whole animal</tissue>
    </source>
</reference>
<comment type="subcellular location">
    <subcellularLocation>
        <location evidence="1 7">Nucleus</location>
        <location evidence="1 7">Nucleolus</location>
    </subcellularLocation>
</comment>
<sequence length="591" mass="68981">MAIIKPYKQRDKICKSGHPLNPDRKIDKNDTNKRDKSTIKRLNMYRNFKPTRNKKGEITRSAPFQGRLTSGTVSRIEPNRKWFGNTRVIKQDVLQKFQNEMSNVVKDPYQFVLKQTKLPITLLNESRKKQRSHILEISSYNETFGPTAQRKRPKLAVHSVKDLIDDANKKQDKYNQNDDLDYNQKHGPDMIKDQKYSHDIHFKAGQSRRIWNELYKVLDSSDVIIQVLDARDPIGTRSPSIEKYLKNEKPFKHLIFVLNKCDLVPSWITKRWICILSQEYPTLAFHASITNSFGKGSLIQLLRQFSKLHENRKQISVGFIGYPNVGKSSIINTLRKKKVCKSAPIAGQTKVWQFVTLMKRIFLIDCPGVVQASDPDETDLVLKSIVRVEYIKNPEYHIEELLKRTRTEYIKRHYKIDSWTDYEDFLEQLARKCGKLLKGAVPDIKCAAKMMLNDWQRGKIPYFIKPDIVANTNIEKIEYEKEISKTIKPINQKFDEIEHTNEFVDQDLIDESCDNVHNVDENEWESKESVDSIISDNENEEINVIAPLNPLIETSYPDEAQIEKRLTGKQKRRIDAKKKKNVGKHFYKTTN</sequence>
<dbReference type="InterPro" id="IPR050755">
    <property type="entry name" value="TRAFAC_YlqF/YawG_RiboMat"/>
</dbReference>
<evidence type="ECO:0000313" key="11">
    <source>
        <dbReference type="Proteomes" id="UP000078046"/>
    </source>
</evidence>
<organism evidence="10 11">
    <name type="scientific">Intoshia linei</name>
    <dbReference type="NCBI Taxonomy" id="1819745"/>
    <lineage>
        <taxon>Eukaryota</taxon>
        <taxon>Metazoa</taxon>
        <taxon>Spiralia</taxon>
        <taxon>Lophotrochozoa</taxon>
        <taxon>Mesozoa</taxon>
        <taxon>Orthonectida</taxon>
        <taxon>Rhopaluridae</taxon>
        <taxon>Intoshia</taxon>
    </lineage>
</organism>
<dbReference type="FunFam" id="1.10.1580.10:FF:000001">
    <property type="entry name" value="Nucleolar GTP-binding protein 2"/>
    <property type="match status" value="1"/>
</dbReference>
<protein>
    <recommendedName>
        <fullName evidence="7">Nucleolar GTP-binding protein 2</fullName>
    </recommendedName>
</protein>
<comment type="similarity">
    <text evidence="7">Belongs to the TRAFAC class YlqF/YawG GTPase family. NOG2 subfamily.</text>
</comment>
<dbReference type="EMBL" id="LWCA01000997">
    <property type="protein sequence ID" value="OAF66227.1"/>
    <property type="molecule type" value="Genomic_DNA"/>
</dbReference>